<dbReference type="InterPro" id="IPR036691">
    <property type="entry name" value="Endo/exonu/phosph_ase_sf"/>
</dbReference>
<accession>A0A6G0W2P9</accession>
<dbReference type="Proteomes" id="UP000478052">
    <property type="component" value="Unassembled WGS sequence"/>
</dbReference>
<dbReference type="Pfam" id="PF00075">
    <property type="entry name" value="RNase_H"/>
    <property type="match status" value="1"/>
</dbReference>
<protein>
    <recommendedName>
        <fullName evidence="5">RNA-directed DNA polymerase</fullName>
    </recommendedName>
</protein>
<dbReference type="InterPro" id="IPR000477">
    <property type="entry name" value="RT_dom"/>
</dbReference>
<dbReference type="InterPro" id="IPR002156">
    <property type="entry name" value="RNaseH_domain"/>
</dbReference>
<dbReference type="Gene3D" id="3.30.420.10">
    <property type="entry name" value="Ribonuclease H-like superfamily/Ribonuclease H"/>
    <property type="match status" value="1"/>
</dbReference>
<dbReference type="GO" id="GO:0071897">
    <property type="term" value="P:DNA biosynthetic process"/>
    <property type="evidence" value="ECO:0007669"/>
    <property type="project" value="UniProtKB-ARBA"/>
</dbReference>
<dbReference type="InterPro" id="IPR052560">
    <property type="entry name" value="RdDP_mobile_element"/>
</dbReference>
<organism evidence="3 4">
    <name type="scientific">Aphis craccivora</name>
    <name type="common">Cowpea aphid</name>
    <dbReference type="NCBI Taxonomy" id="307492"/>
    <lineage>
        <taxon>Eukaryota</taxon>
        <taxon>Metazoa</taxon>
        <taxon>Ecdysozoa</taxon>
        <taxon>Arthropoda</taxon>
        <taxon>Hexapoda</taxon>
        <taxon>Insecta</taxon>
        <taxon>Pterygota</taxon>
        <taxon>Neoptera</taxon>
        <taxon>Paraneoptera</taxon>
        <taxon>Hemiptera</taxon>
        <taxon>Sternorrhyncha</taxon>
        <taxon>Aphidomorpha</taxon>
        <taxon>Aphidoidea</taxon>
        <taxon>Aphididae</taxon>
        <taxon>Aphidini</taxon>
        <taxon>Aphis</taxon>
        <taxon>Aphis</taxon>
    </lineage>
</organism>
<evidence type="ECO:0000259" key="2">
    <source>
        <dbReference type="PROSITE" id="PS50879"/>
    </source>
</evidence>
<dbReference type="GO" id="GO:0003676">
    <property type="term" value="F:nucleic acid binding"/>
    <property type="evidence" value="ECO:0007669"/>
    <property type="project" value="InterPro"/>
</dbReference>
<dbReference type="InterPro" id="IPR036397">
    <property type="entry name" value="RNaseH_sf"/>
</dbReference>
<dbReference type="CDD" id="cd01650">
    <property type="entry name" value="RT_nLTR_like"/>
    <property type="match status" value="1"/>
</dbReference>
<dbReference type="PROSITE" id="PS50878">
    <property type="entry name" value="RT_POL"/>
    <property type="match status" value="1"/>
</dbReference>
<feature type="domain" description="RNase H type-1" evidence="2">
    <location>
        <begin position="940"/>
        <end position="1067"/>
    </location>
</feature>
<feature type="domain" description="Reverse transcriptase" evidence="1">
    <location>
        <begin position="484"/>
        <end position="754"/>
    </location>
</feature>
<name>A0A6G0W2P9_APHCR</name>
<dbReference type="GO" id="GO:0042575">
    <property type="term" value="C:DNA polymerase complex"/>
    <property type="evidence" value="ECO:0007669"/>
    <property type="project" value="UniProtKB-ARBA"/>
</dbReference>
<dbReference type="SUPFAM" id="SSF56219">
    <property type="entry name" value="DNase I-like"/>
    <property type="match status" value="1"/>
</dbReference>
<feature type="non-terminal residue" evidence="3">
    <location>
        <position position="1114"/>
    </location>
</feature>
<dbReference type="OrthoDB" id="6629845at2759"/>
<sequence>MSINVIQWNINGLVKKLNDIKLINQQHDPIIICLQETNLNNTFTPSIKNFNVFSTNRTACNRASGGVAILVRTDYPSTLLQIQSPLEVVAISIQLESSITICNIYIPNQKLFKSSDIENIIQQLPPPFLLLGDFNSHGLSWGSDKTDDRGKQIEKVLETDNIILLNSGEPTRLNPSKGKFSAIDLSLCSSNLAQRTSWSTLPEIYDSDHIPIKIELLSSKATSPSSPNKWKIKNPNWNLFSQLVEAYVNTNPPPPNSPTENDVAHITNSITNAANISIGKTNGTLNKPKVPWWNPQIKLSIKEKNIALKRFQKTGKIEDHIRLKELRAKTKFLVKRSKASSWKNFTSTIGPKSNPSSVWSKIRSLRGNSKEKQTLILNYNILLTDPIEVANLLGNHFHSNSSDNNYNESFLNNYPTSRQHLLQLNYSPLNQDQHHLNTPISANELNWALSKCSSLSPGPDEIPYSFLHNLPSSAIKFLLHLYNKIWNTGEIPKSWKHAIVIPILKPGKDKFSSEGYRPISLLNTMCKILEKIIDSRLRWFLEKTRYLSPQQNGFRKHRSTCNSLHEIQKDITKSLESNQVLGLVALDIAKAYDTTWRPRIIEQLQKILCNGNLLIFVKHFLEDRSFQVKINGHLSSIFSQDNGVPQGSTLSVTLFLVSINDLCERIKFPVKTSLFADDLNIWCTSKNSACIQPYLQDTILSLTKWSETSGYRFSPSKSQCIAFTRSKKYPSLDIRMNNIPIQTSKSIKILGITFDRKNTWNPHLKDLRKATMLRMNILKTLAHTSWGANSTTLKQIYTSLILSKLEYGSFLFFNSKPSSLKIIDTVHNLGLRLASGAFRSSPIPSLLNISYTPPLSLIRKKNIMLLSARRAQNNLDIHHGIRTELRDSNLKFSDIIKHEYPSTPPWIMDIDINLKLSTLPKSETSPNIYKSELQSILEGYQDHLFFFTDGSKTDAGVGASVTFGETRRMLKLPDHCSIYTAEALAISHTLDIIKQDSINKSIILSDSLSALTSIQNHFQPNSISQKIQNQISYLQTNAQTISMIWIPSHIGIPGNEIVDTYAKQSISSPHSLVIGSHTLQDSKHSISDHILKIWQLSWSTQRTKLNEIKPSILP</sequence>
<keyword evidence="4" id="KW-1185">Reference proteome</keyword>
<dbReference type="PANTHER" id="PTHR36688:SF2">
    <property type="entry name" value="ENDONUCLEASE_EXONUCLEASE_PHOSPHATASE DOMAIN-CONTAINING PROTEIN"/>
    <property type="match status" value="1"/>
</dbReference>
<dbReference type="GO" id="GO:0004523">
    <property type="term" value="F:RNA-DNA hybrid ribonuclease activity"/>
    <property type="evidence" value="ECO:0007669"/>
    <property type="project" value="InterPro"/>
</dbReference>
<dbReference type="CDD" id="cd09276">
    <property type="entry name" value="Rnase_HI_RT_non_LTR"/>
    <property type="match status" value="1"/>
</dbReference>
<dbReference type="PROSITE" id="PS50879">
    <property type="entry name" value="RNASE_H_1"/>
    <property type="match status" value="1"/>
</dbReference>
<evidence type="ECO:0000313" key="4">
    <source>
        <dbReference type="Proteomes" id="UP000478052"/>
    </source>
</evidence>
<evidence type="ECO:0000313" key="3">
    <source>
        <dbReference type="EMBL" id="KAF0720139.1"/>
    </source>
</evidence>
<gene>
    <name evidence="3" type="ORF">FWK35_00036438</name>
</gene>
<evidence type="ECO:0008006" key="5">
    <source>
        <dbReference type="Google" id="ProtNLM"/>
    </source>
</evidence>
<dbReference type="InterPro" id="IPR005135">
    <property type="entry name" value="Endo/exonuclease/phosphatase"/>
</dbReference>
<proteinExistence type="predicted"/>
<dbReference type="InterPro" id="IPR012337">
    <property type="entry name" value="RNaseH-like_sf"/>
</dbReference>
<dbReference type="SUPFAM" id="SSF56672">
    <property type="entry name" value="DNA/RNA polymerases"/>
    <property type="match status" value="1"/>
</dbReference>
<comment type="caution">
    <text evidence="3">The sequence shown here is derived from an EMBL/GenBank/DDBJ whole genome shotgun (WGS) entry which is preliminary data.</text>
</comment>
<dbReference type="AlphaFoldDB" id="A0A6G0W2P9"/>
<reference evidence="3 4" key="1">
    <citation type="submission" date="2019-08" db="EMBL/GenBank/DDBJ databases">
        <title>Whole genome of Aphis craccivora.</title>
        <authorList>
            <person name="Voronova N.V."/>
            <person name="Shulinski R.S."/>
            <person name="Bandarenka Y.V."/>
            <person name="Zhorov D.G."/>
            <person name="Warner D."/>
        </authorList>
    </citation>
    <scope>NUCLEOTIDE SEQUENCE [LARGE SCALE GENOMIC DNA]</scope>
    <source>
        <strain evidence="3">180601</strain>
        <tissue evidence="3">Whole Body</tissue>
    </source>
</reference>
<dbReference type="PANTHER" id="PTHR36688">
    <property type="entry name" value="ENDO/EXONUCLEASE/PHOSPHATASE DOMAIN-CONTAINING PROTEIN"/>
    <property type="match status" value="1"/>
</dbReference>
<evidence type="ECO:0000259" key="1">
    <source>
        <dbReference type="PROSITE" id="PS50878"/>
    </source>
</evidence>
<dbReference type="Pfam" id="PF14529">
    <property type="entry name" value="Exo_endo_phos_2"/>
    <property type="match status" value="1"/>
</dbReference>
<dbReference type="SUPFAM" id="SSF53098">
    <property type="entry name" value="Ribonuclease H-like"/>
    <property type="match status" value="1"/>
</dbReference>
<dbReference type="Pfam" id="PF00078">
    <property type="entry name" value="RVT_1"/>
    <property type="match status" value="1"/>
</dbReference>
<dbReference type="InterPro" id="IPR043502">
    <property type="entry name" value="DNA/RNA_pol_sf"/>
</dbReference>
<dbReference type="Gene3D" id="3.60.10.10">
    <property type="entry name" value="Endonuclease/exonuclease/phosphatase"/>
    <property type="match status" value="1"/>
</dbReference>
<dbReference type="EMBL" id="VUJU01009477">
    <property type="protein sequence ID" value="KAF0720139.1"/>
    <property type="molecule type" value="Genomic_DNA"/>
</dbReference>